<keyword evidence="3" id="KW-1185">Reference proteome</keyword>
<evidence type="ECO:0000259" key="1">
    <source>
        <dbReference type="Pfam" id="PF01966"/>
    </source>
</evidence>
<dbReference type="Pfam" id="PF01966">
    <property type="entry name" value="HD"/>
    <property type="match status" value="1"/>
</dbReference>
<dbReference type="Proteomes" id="UP000036923">
    <property type="component" value="Unassembled WGS sequence"/>
</dbReference>
<dbReference type="STRING" id="398512.Bccel_2991"/>
<dbReference type="PATRIC" id="fig|398512.5.peg.3140"/>
<dbReference type="CDD" id="cd00077">
    <property type="entry name" value="HDc"/>
    <property type="match status" value="1"/>
</dbReference>
<dbReference type="EMBL" id="LGTC01000001">
    <property type="protein sequence ID" value="KNY27720.1"/>
    <property type="molecule type" value="Genomic_DNA"/>
</dbReference>
<dbReference type="SUPFAM" id="SSF109604">
    <property type="entry name" value="HD-domain/PDEase-like"/>
    <property type="match status" value="1"/>
</dbReference>
<reference evidence="3" key="1">
    <citation type="submission" date="2015-07" db="EMBL/GenBank/DDBJ databases">
        <title>Near-Complete Genome Sequence of the Cellulolytic Bacterium Bacteroides (Pseudobacteroides) cellulosolvens ATCC 35603.</title>
        <authorList>
            <person name="Dassa B."/>
            <person name="Utturkar S.M."/>
            <person name="Klingeman D.M."/>
            <person name="Hurt R.A."/>
            <person name="Keller M."/>
            <person name="Xu J."/>
            <person name="Reddy Y.H.K."/>
            <person name="Borovok I."/>
            <person name="Grinberg I.R."/>
            <person name="Lamed R."/>
            <person name="Zhivin O."/>
            <person name="Bayer E.A."/>
            <person name="Brown S.D."/>
        </authorList>
    </citation>
    <scope>NUCLEOTIDE SEQUENCE [LARGE SCALE GENOMIC DNA]</scope>
    <source>
        <strain evidence="3">DSM 2933</strain>
    </source>
</reference>
<dbReference type="RefSeq" id="WP_028308449.1">
    <property type="nucleotide sequence ID" value="NZ_JQKC01000035.1"/>
</dbReference>
<sequence>MKKSVSERYKDLKSIVIERKEQFDRVINFIEKETAWLTAPASTKYHLCKEGGLLEHSVNVAETMLKIKSAIAPEISDESCVIVALLHDLGKVGMPGNPQYLINEPSEKQKKYGYKPDYPYRFNSELTYLSVPVRSIYLALQHINLTEEEVQAIVYHDGQYVEDNRSCATHEERLTLLLQYADSWSGFVIEK</sequence>
<protein>
    <submittedName>
        <fullName evidence="2">Metal dependent phosphohydrolase</fullName>
    </submittedName>
</protein>
<organism evidence="2 3">
    <name type="scientific">Pseudobacteroides cellulosolvens ATCC 35603 = DSM 2933</name>
    <dbReference type="NCBI Taxonomy" id="398512"/>
    <lineage>
        <taxon>Bacteria</taxon>
        <taxon>Bacillati</taxon>
        <taxon>Bacillota</taxon>
        <taxon>Clostridia</taxon>
        <taxon>Eubacteriales</taxon>
        <taxon>Oscillospiraceae</taxon>
        <taxon>Pseudobacteroides</taxon>
    </lineage>
</organism>
<keyword evidence="2" id="KW-0378">Hydrolase</keyword>
<dbReference type="Gene3D" id="1.10.3210.10">
    <property type="entry name" value="Hypothetical protein af1432"/>
    <property type="match status" value="1"/>
</dbReference>
<comment type="caution">
    <text evidence="2">The sequence shown here is derived from an EMBL/GenBank/DDBJ whole genome shotgun (WGS) entry which is preliminary data.</text>
</comment>
<evidence type="ECO:0000313" key="3">
    <source>
        <dbReference type="Proteomes" id="UP000036923"/>
    </source>
</evidence>
<dbReference type="InterPro" id="IPR003607">
    <property type="entry name" value="HD/PDEase_dom"/>
</dbReference>
<name>A0A0L6JPW6_9FIRM</name>
<dbReference type="OrthoDB" id="357543at2"/>
<dbReference type="eggNOG" id="COG3481">
    <property type="taxonomic scope" value="Bacteria"/>
</dbReference>
<dbReference type="GO" id="GO:0016787">
    <property type="term" value="F:hydrolase activity"/>
    <property type="evidence" value="ECO:0007669"/>
    <property type="project" value="UniProtKB-KW"/>
</dbReference>
<dbReference type="AlphaFoldDB" id="A0A0L6JPW6"/>
<gene>
    <name evidence="2" type="ORF">Bccel_2991</name>
</gene>
<feature type="domain" description="HD" evidence="1">
    <location>
        <begin position="54"/>
        <end position="98"/>
    </location>
</feature>
<evidence type="ECO:0000313" key="2">
    <source>
        <dbReference type="EMBL" id="KNY27720.1"/>
    </source>
</evidence>
<dbReference type="InterPro" id="IPR006674">
    <property type="entry name" value="HD_domain"/>
</dbReference>
<proteinExistence type="predicted"/>
<accession>A0A0L6JPW6</accession>